<dbReference type="InterPro" id="IPR015797">
    <property type="entry name" value="NUDIX_hydrolase-like_dom_sf"/>
</dbReference>
<dbReference type="PANTHER" id="PTHR11383:SF3">
    <property type="entry name" value="NAD(P)H PYROPHOSPHATASE NUDT13, MITOCHONDRIAL"/>
    <property type="match status" value="1"/>
</dbReference>
<evidence type="ECO:0000256" key="6">
    <source>
        <dbReference type="HAMAP-Rule" id="MF_00297"/>
    </source>
</evidence>
<dbReference type="NCBIfam" id="NF001299">
    <property type="entry name" value="PRK00241.1"/>
    <property type="match status" value="1"/>
</dbReference>
<feature type="binding site" evidence="6">
    <location>
        <position position="235"/>
    </location>
    <ligand>
        <name>a divalent metal cation</name>
        <dbReference type="ChEBI" id="CHEBI:60240"/>
        <label>1</label>
    </ligand>
</feature>
<dbReference type="AlphaFoldDB" id="A0A1N7ASK3"/>
<feature type="binding site" evidence="6">
    <location>
        <position position="194"/>
    </location>
    <ligand>
        <name>a divalent metal cation</name>
        <dbReference type="ChEBI" id="CHEBI:60240"/>
        <label>1</label>
    </ligand>
</feature>
<feature type="binding site" evidence="6">
    <location>
        <position position="117"/>
    </location>
    <ligand>
        <name>Zn(2+)</name>
        <dbReference type="ChEBI" id="CHEBI:29105"/>
    </ligand>
</feature>
<feature type="binding site" evidence="6">
    <location>
        <position position="140"/>
    </location>
    <ligand>
        <name>substrate</name>
    </ligand>
</feature>
<dbReference type="Pfam" id="PF09297">
    <property type="entry name" value="Zn_ribbon_NUD"/>
    <property type="match status" value="1"/>
</dbReference>
<dbReference type="Proteomes" id="UP000186819">
    <property type="component" value="Unassembled WGS sequence"/>
</dbReference>
<comment type="cofactor">
    <cofactor evidence="6">
        <name>Zn(2+)</name>
        <dbReference type="ChEBI" id="CHEBI:29105"/>
    </cofactor>
    <text evidence="6">Binds 1 zinc ion per subunit.</text>
</comment>
<comment type="cofactor">
    <cofactor evidence="6">
        <name>Mg(2+)</name>
        <dbReference type="ChEBI" id="CHEBI:18420"/>
    </cofactor>
    <cofactor evidence="6">
        <name>Mn(2+)</name>
        <dbReference type="ChEBI" id="CHEBI:29035"/>
    </cofactor>
    <text evidence="6">Divalent metal cations. Mg(2+) or Mn(2+).</text>
</comment>
<dbReference type="EC" id="3.6.1.22" evidence="6"/>
<comment type="similarity">
    <text evidence="6">Belongs to the Nudix hydrolase family. NudC subfamily.</text>
</comment>
<keyword evidence="3 6" id="KW-0460">Magnesium</keyword>
<organism evidence="8 9">
    <name type="scientific">Aromatoleum tolulyticum</name>
    <dbReference type="NCBI Taxonomy" id="34027"/>
    <lineage>
        <taxon>Bacteria</taxon>
        <taxon>Pseudomonadati</taxon>
        <taxon>Pseudomonadota</taxon>
        <taxon>Betaproteobacteria</taxon>
        <taxon>Rhodocyclales</taxon>
        <taxon>Rhodocyclaceae</taxon>
        <taxon>Aromatoleum</taxon>
    </lineage>
</organism>
<dbReference type="Pfam" id="PF00293">
    <property type="entry name" value="NUDIX"/>
    <property type="match status" value="1"/>
</dbReference>
<feature type="short sequence motif" description="Nudix box" evidence="6">
    <location>
        <begin position="175"/>
        <end position="196"/>
    </location>
</feature>
<sequence>MFIPGHLSPDPLADDDLCFVFRNNALLVFAAEGETRVPVRSEPGGLDPSGPQHYVGHLAGRHCYAAAVGAEAPPPEGMEWRDLRALFGRLDDMVFGVAGRAVQIVQWDLTHRYCGRCGTATEPHASERSRVCPGCGLVHYPRLAPAVMALVRRGDELLLARSPHFPEGMFSALAGFVEPGESLEQTLAREVREEVGIEIANVRYFGSQPWPFPHSLMIAFVADYAGGELALQADEIEAADWFAIDRLPRLPHRISIARRLIDATVNEIAAPRG</sequence>
<feature type="binding site" evidence="6">
    <location>
        <position position="190"/>
    </location>
    <ligand>
        <name>a divalent metal cation</name>
        <dbReference type="ChEBI" id="CHEBI:60240"/>
        <label>2</label>
    </ligand>
</feature>
<evidence type="ECO:0000256" key="5">
    <source>
        <dbReference type="ARBA" id="ARBA00023211"/>
    </source>
</evidence>
<evidence type="ECO:0000313" key="8">
    <source>
        <dbReference type="EMBL" id="SIR41993.1"/>
    </source>
</evidence>
<feature type="binding site" evidence="6">
    <location>
        <position position="257"/>
    </location>
    <ligand>
        <name>substrate</name>
    </ligand>
</feature>
<evidence type="ECO:0000256" key="1">
    <source>
        <dbReference type="ARBA" id="ARBA00022723"/>
    </source>
</evidence>
<feature type="binding site" evidence="6">
    <location>
        <position position="174"/>
    </location>
    <ligand>
        <name>a divalent metal cation</name>
        <dbReference type="ChEBI" id="CHEBI:60240"/>
        <label>1</label>
    </ligand>
</feature>
<dbReference type="CDD" id="cd03429">
    <property type="entry name" value="NUDIX_NADH_pyrophosphatase_Nudt13"/>
    <property type="match status" value="1"/>
</dbReference>
<keyword evidence="5 6" id="KW-0464">Manganese</keyword>
<keyword evidence="9" id="KW-1185">Reference proteome</keyword>
<name>A0A1N7ASK3_9RHOO</name>
<dbReference type="GO" id="GO:0030145">
    <property type="term" value="F:manganese ion binding"/>
    <property type="evidence" value="ECO:0007669"/>
    <property type="project" value="UniProtKB-UniRule"/>
</dbReference>
<evidence type="ECO:0000256" key="2">
    <source>
        <dbReference type="ARBA" id="ARBA00022801"/>
    </source>
</evidence>
<comment type="function">
    <text evidence="6">mRNA decapping enzyme that specifically removes the nicotinamide adenine dinucleotide (NAD) cap from a subset of mRNAs by hydrolyzing the diphosphate linkage to produce nicotinamide mononucleotide (NMN) and 5' monophosphate mRNA. The NAD-cap is present at the 5'-end of some mRNAs and stabilizes RNA against 5'-processing. Has preference for mRNAs with a 5'-end purine. Catalyzes the hydrolysis of a broad range of dinucleotide pyrophosphates.</text>
</comment>
<comment type="subunit">
    <text evidence="6">Homodimer.</text>
</comment>
<dbReference type="InterPro" id="IPR022925">
    <property type="entry name" value="RNA_Hydrolase_NudC"/>
</dbReference>
<comment type="caution">
    <text evidence="6">Lacks conserved residue(s) required for the propagation of feature annotation.</text>
</comment>
<dbReference type="OrthoDB" id="9791656at2"/>
<dbReference type="PANTHER" id="PTHR11383">
    <property type="entry name" value="NUCLEOSIDE DIPHOSPHATE-LINKED MOIETY X MOTIF 13"/>
    <property type="match status" value="1"/>
</dbReference>
<dbReference type="EC" id="3.6.1.-" evidence="6"/>
<evidence type="ECO:0000256" key="3">
    <source>
        <dbReference type="ARBA" id="ARBA00022842"/>
    </source>
</evidence>
<dbReference type="GO" id="GO:0110153">
    <property type="term" value="F:RNA NAD-cap (NMN-forming) hydrolase activity"/>
    <property type="evidence" value="ECO:0007669"/>
    <property type="project" value="RHEA"/>
</dbReference>
<dbReference type="SUPFAM" id="SSF55811">
    <property type="entry name" value="Nudix"/>
    <property type="match status" value="2"/>
</dbReference>
<dbReference type="GO" id="GO:0000287">
    <property type="term" value="F:magnesium ion binding"/>
    <property type="evidence" value="ECO:0007669"/>
    <property type="project" value="UniProtKB-UniRule"/>
</dbReference>
<dbReference type="HAMAP" id="MF_00297">
    <property type="entry name" value="Nudix_NudC"/>
    <property type="match status" value="1"/>
</dbReference>
<dbReference type="InterPro" id="IPR000086">
    <property type="entry name" value="NUDIX_hydrolase_dom"/>
</dbReference>
<dbReference type="Gene3D" id="3.90.79.20">
    <property type="match status" value="1"/>
</dbReference>
<dbReference type="InterPro" id="IPR015376">
    <property type="entry name" value="Znr_NADH_PPase"/>
</dbReference>
<keyword evidence="4 6" id="KW-0520">NAD</keyword>
<feature type="binding site" evidence="6">
    <location>
        <position position="194"/>
    </location>
    <ligand>
        <name>a divalent metal cation</name>
        <dbReference type="ChEBI" id="CHEBI:60240"/>
        <label>3</label>
    </ligand>
</feature>
<evidence type="ECO:0000259" key="7">
    <source>
        <dbReference type="PROSITE" id="PS51462"/>
    </source>
</evidence>
<feature type="binding site" evidence="6">
    <location>
        <position position="235"/>
    </location>
    <ligand>
        <name>a divalent metal cation</name>
        <dbReference type="ChEBI" id="CHEBI:60240"/>
        <label>3</label>
    </ligand>
</feature>
<feature type="binding site" evidence="6">
    <location>
        <position position="135"/>
    </location>
    <ligand>
        <name>Zn(2+)</name>
        <dbReference type="ChEBI" id="CHEBI:29105"/>
    </ligand>
</feature>
<dbReference type="STRING" id="34027.SAMN05421829_11519"/>
<keyword evidence="2 6" id="KW-0378">Hydrolase</keyword>
<feature type="binding site" evidence="6">
    <location>
        <position position="190"/>
    </location>
    <ligand>
        <name>a divalent metal cation</name>
        <dbReference type="ChEBI" id="CHEBI:60240"/>
        <label>3</label>
    </ligand>
</feature>
<feature type="binding site" evidence="6">
    <location>
        <position position="132"/>
    </location>
    <ligand>
        <name>Zn(2+)</name>
        <dbReference type="ChEBI" id="CHEBI:29105"/>
    </ligand>
</feature>
<dbReference type="InterPro" id="IPR015375">
    <property type="entry name" value="NADH_PPase-like_N"/>
</dbReference>
<comment type="catalytic activity">
    <reaction evidence="6">
        <text>NAD(+) + H2O = beta-nicotinamide D-ribonucleotide + AMP + 2 H(+)</text>
        <dbReference type="Rhea" id="RHEA:11800"/>
        <dbReference type="ChEBI" id="CHEBI:14649"/>
        <dbReference type="ChEBI" id="CHEBI:15377"/>
        <dbReference type="ChEBI" id="CHEBI:15378"/>
        <dbReference type="ChEBI" id="CHEBI:57540"/>
        <dbReference type="ChEBI" id="CHEBI:456215"/>
        <dbReference type="EC" id="3.6.1.22"/>
    </reaction>
</comment>
<reference evidence="9" key="1">
    <citation type="submission" date="2017-01" db="EMBL/GenBank/DDBJ databases">
        <authorList>
            <person name="Varghese N."/>
            <person name="Submissions S."/>
        </authorList>
    </citation>
    <scope>NUCLEOTIDE SEQUENCE [LARGE SCALE GENOMIC DNA]</scope>
    <source>
        <strain evidence="9">ATCC 51758</strain>
    </source>
</reference>
<dbReference type="Gene3D" id="3.90.79.10">
    <property type="entry name" value="Nucleoside Triphosphate Pyrophosphohydrolase"/>
    <property type="match status" value="1"/>
</dbReference>
<protein>
    <recommendedName>
        <fullName evidence="6">NAD-capped RNA hydrolase NudC</fullName>
        <shortName evidence="6">DeNADding enzyme NudC</shortName>
        <ecNumber evidence="6">3.6.1.-</ecNumber>
    </recommendedName>
    <alternativeName>
        <fullName evidence="6">NADH pyrophosphatase</fullName>
        <ecNumber evidence="6">3.6.1.22</ecNumber>
    </alternativeName>
</protein>
<dbReference type="RefSeq" id="WP_076603709.1">
    <property type="nucleotide sequence ID" value="NZ_FTMD01000015.1"/>
</dbReference>
<comment type="catalytic activity">
    <reaction evidence="6">
        <text>a 5'-end NAD(+)-phospho-ribonucleoside in mRNA + H2O = a 5'-end phospho-adenosine-phospho-ribonucleoside in mRNA + beta-nicotinamide D-ribonucleotide + 2 H(+)</text>
        <dbReference type="Rhea" id="RHEA:60876"/>
        <dbReference type="Rhea" id="RHEA-COMP:15698"/>
        <dbReference type="Rhea" id="RHEA-COMP:15719"/>
        <dbReference type="ChEBI" id="CHEBI:14649"/>
        <dbReference type="ChEBI" id="CHEBI:15377"/>
        <dbReference type="ChEBI" id="CHEBI:15378"/>
        <dbReference type="ChEBI" id="CHEBI:144029"/>
        <dbReference type="ChEBI" id="CHEBI:144051"/>
    </reaction>
</comment>
<feature type="binding site" evidence="6">
    <location>
        <position position="84"/>
    </location>
    <ligand>
        <name>substrate</name>
    </ligand>
</feature>
<feature type="binding site" evidence="6">
    <location>
        <position position="127"/>
    </location>
    <ligand>
        <name>substrate</name>
    </ligand>
</feature>
<feature type="domain" description="Nudix hydrolase" evidence="7">
    <location>
        <begin position="141"/>
        <end position="264"/>
    </location>
</feature>
<feature type="binding site" evidence="6">
    <location>
        <position position="114"/>
    </location>
    <ligand>
        <name>Zn(2+)</name>
        <dbReference type="ChEBI" id="CHEBI:29105"/>
    </ligand>
</feature>
<dbReference type="PROSITE" id="PS51462">
    <property type="entry name" value="NUDIX"/>
    <property type="match status" value="1"/>
</dbReference>
<keyword evidence="1 6" id="KW-0479">Metal-binding</keyword>
<dbReference type="GO" id="GO:0035529">
    <property type="term" value="F:NADH pyrophosphatase activity"/>
    <property type="evidence" value="ECO:0007669"/>
    <property type="project" value="RHEA"/>
</dbReference>
<dbReference type="EMBL" id="FTMD01000015">
    <property type="protein sequence ID" value="SIR41993.1"/>
    <property type="molecule type" value="Genomic_DNA"/>
</dbReference>
<comment type="catalytic activity">
    <reaction evidence="6">
        <text>NADH + H2O = reduced beta-nicotinamide D-ribonucleotide + AMP + 2 H(+)</text>
        <dbReference type="Rhea" id="RHEA:48868"/>
        <dbReference type="ChEBI" id="CHEBI:15377"/>
        <dbReference type="ChEBI" id="CHEBI:15378"/>
        <dbReference type="ChEBI" id="CHEBI:57945"/>
        <dbReference type="ChEBI" id="CHEBI:90832"/>
        <dbReference type="ChEBI" id="CHEBI:456215"/>
        <dbReference type="EC" id="3.6.1.22"/>
    </reaction>
</comment>
<dbReference type="Pfam" id="PF09296">
    <property type="entry name" value="NUDIX-like"/>
    <property type="match status" value="1"/>
</dbReference>
<dbReference type="GO" id="GO:0000210">
    <property type="term" value="F:NAD+ diphosphatase activity"/>
    <property type="evidence" value="ECO:0007669"/>
    <property type="project" value="UniProtKB-UniRule"/>
</dbReference>
<dbReference type="PROSITE" id="PS00893">
    <property type="entry name" value="NUDIX_BOX"/>
    <property type="match status" value="1"/>
</dbReference>
<evidence type="ECO:0000313" key="9">
    <source>
        <dbReference type="Proteomes" id="UP000186819"/>
    </source>
</evidence>
<keyword evidence="6" id="KW-0862">Zinc</keyword>
<accession>A0A1N7ASK3</accession>
<dbReference type="InterPro" id="IPR020084">
    <property type="entry name" value="NUDIX_hydrolase_CS"/>
</dbReference>
<dbReference type="InterPro" id="IPR049734">
    <property type="entry name" value="NudC-like_C"/>
</dbReference>
<feature type="binding site" evidence="6">
    <location>
        <begin position="208"/>
        <end position="215"/>
    </location>
    <ligand>
        <name>substrate</name>
    </ligand>
</feature>
<gene>
    <name evidence="6" type="primary">nudC</name>
    <name evidence="8" type="ORF">SAMN05421829_11519</name>
</gene>
<evidence type="ECO:0000256" key="4">
    <source>
        <dbReference type="ARBA" id="ARBA00023027"/>
    </source>
</evidence>
<dbReference type="GO" id="GO:0008270">
    <property type="term" value="F:zinc ion binding"/>
    <property type="evidence" value="ECO:0007669"/>
    <property type="project" value="UniProtKB-UniRule"/>
</dbReference>
<proteinExistence type="inferred from homology"/>